<dbReference type="OrthoDB" id="9798761at2"/>
<sequence length="676" mass="78910">MQNNSNNHSAGSMVAIENLFSEFQYALSQSSDENVTDFMAQLQQLVQGNNALILKSITELLPLHFFVDDYQRGYKWTPQQVEDLLNDIDEFTVTQSDFYCLQPVVVKYQAPQSNNEKSCWELIDGQQRITTSYMILSFLQHSQFTIDYRTRKSSGEFLAHYLPGTLQSESWQNYIESYDSELNEQQSSSGLSRCDLDNVDNYHFYTAYRTIAKWFENKSEQQKQCWLNKFLNHTKVIWYAALDMDAAQNKQKSIDIFMRLNSGKIPLTNAELIKALFLHYANAEELTEVGRLKQSQMAQQWDAIEHVLQNQDFWAFLQPYNKENKHANHIEFLFDLLTNKPTHKANTLESQDVFFSFNHYYRELKQAGNKAEFIEHQWHQLRQGFYRLQEWFENDELYHLTGFLITRSICNIQTLWQMSEGVTKSEFVKLLKARIAKELVKYFTDESKKQTFSALQYGGNRQHIISVLILFNIAAHRKQGTRLSFNTYANTQWDIEHIHAQNSQQLDESKEQDVWYSSQQALIESEDIPKDSKAQLLDSLTQWNSLRKITSDDEENMLALKASLQEYTKQLGDVVGVLKEEEMDGLDNLCLLSAKVNRGIGNAIFAQKRKLILQYEKGINGKQAQCFIPIATKNVFSKFYSENVSHMHQWSTEDRKAYRKELIACFNFYSVMEGLA</sequence>
<dbReference type="RefSeq" id="WP_116009686.1">
    <property type="nucleotide sequence ID" value="NZ_QUOU01000001.1"/>
</dbReference>
<dbReference type="Pfam" id="PF03235">
    <property type="entry name" value="GmrSD_N"/>
    <property type="match status" value="1"/>
</dbReference>
<proteinExistence type="predicted"/>
<evidence type="ECO:0000313" key="2">
    <source>
        <dbReference type="EMBL" id="REL28656.1"/>
    </source>
</evidence>
<dbReference type="AlphaFoldDB" id="A0A3E0TVF8"/>
<evidence type="ECO:0000313" key="3">
    <source>
        <dbReference type="Proteomes" id="UP000256478"/>
    </source>
</evidence>
<protein>
    <submittedName>
        <fullName evidence="2">DUF262 domain-containing protein</fullName>
    </submittedName>
</protein>
<comment type="caution">
    <text evidence="2">The sequence shown here is derived from an EMBL/GenBank/DDBJ whole genome shotgun (WGS) entry which is preliminary data.</text>
</comment>
<dbReference type="Proteomes" id="UP000256478">
    <property type="component" value="Unassembled WGS sequence"/>
</dbReference>
<name>A0A3E0TVF8_9GAMM</name>
<dbReference type="EMBL" id="QUOU01000001">
    <property type="protein sequence ID" value="REL28656.1"/>
    <property type="molecule type" value="Genomic_DNA"/>
</dbReference>
<dbReference type="PANTHER" id="PTHR35149:SF1">
    <property type="entry name" value="DUF5655 DOMAIN-CONTAINING PROTEIN"/>
    <property type="match status" value="1"/>
</dbReference>
<organism evidence="2 3">
    <name type="scientific">Thalassotalea euphylliae</name>
    <dbReference type="NCBI Taxonomy" id="1655234"/>
    <lineage>
        <taxon>Bacteria</taxon>
        <taxon>Pseudomonadati</taxon>
        <taxon>Pseudomonadota</taxon>
        <taxon>Gammaproteobacteria</taxon>
        <taxon>Alteromonadales</taxon>
        <taxon>Colwelliaceae</taxon>
        <taxon>Thalassotalea</taxon>
    </lineage>
</organism>
<dbReference type="InterPro" id="IPR004919">
    <property type="entry name" value="GmrSD_N"/>
</dbReference>
<evidence type="ECO:0000259" key="1">
    <source>
        <dbReference type="Pfam" id="PF03235"/>
    </source>
</evidence>
<dbReference type="PANTHER" id="PTHR35149">
    <property type="entry name" value="SLL5132 PROTEIN"/>
    <property type="match status" value="1"/>
</dbReference>
<accession>A0A3E0TVF8</accession>
<reference evidence="2 3" key="1">
    <citation type="submission" date="2018-08" db="EMBL/GenBank/DDBJ databases">
        <title>Thalassotalea euphylliae genome.</title>
        <authorList>
            <person name="Summers S."/>
            <person name="Rice S.A."/>
            <person name="Freckelton M.L."/>
            <person name="Nedved B.T."/>
            <person name="Hadfield M.G."/>
        </authorList>
    </citation>
    <scope>NUCLEOTIDE SEQUENCE [LARGE SCALE GENOMIC DNA]</scope>
    <source>
        <strain evidence="2 3">H1</strain>
    </source>
</reference>
<feature type="domain" description="GmrSD restriction endonucleases N-terminal" evidence="1">
    <location>
        <begin position="60"/>
        <end position="278"/>
    </location>
</feature>
<gene>
    <name evidence="2" type="ORF">DXX93_20185</name>
</gene>